<organism evidence="1 2">
    <name type="scientific">Inconstantimicrobium mannanitabidum</name>
    <dbReference type="NCBI Taxonomy" id="1604901"/>
    <lineage>
        <taxon>Bacteria</taxon>
        <taxon>Bacillati</taxon>
        <taxon>Bacillota</taxon>
        <taxon>Clostridia</taxon>
        <taxon>Eubacteriales</taxon>
        <taxon>Clostridiaceae</taxon>
        <taxon>Inconstantimicrobium</taxon>
    </lineage>
</organism>
<dbReference type="EMBL" id="BROD01000001">
    <property type="protein sequence ID" value="GKX66660.1"/>
    <property type="molecule type" value="Genomic_DNA"/>
</dbReference>
<comment type="caution">
    <text evidence="1">The sequence shown here is derived from an EMBL/GenBank/DDBJ whole genome shotgun (WGS) entry which is preliminary data.</text>
</comment>
<proteinExistence type="predicted"/>
<sequence>MQAFLYEVLLQWKIDFRNKGILLTYYVVPLVFFGFMGGIFTTITPDSKKTLIESMSIFSITMGAILGVPVPISQTYGSDLKKSFQVGSIPMYVPVLTNFISSFVHLFIVSIIIYLTAPIFFKASIPQNIFKYFLVLAIFIVCSLSVGVILGLIIKNTSRLTMISQLIFLPSIMVSGIMFPAKLLPKFLMIISKAFPATWGFELMKATNLDLLFLTPLLIIFIICAGISFYVIKRLQLAK</sequence>
<accession>A0ACB5RBP6</accession>
<reference evidence="1" key="1">
    <citation type="journal article" date="2025" name="Int. J. Syst. Evol. Microbiol.">
        <title>Inconstantimicrobium mannanitabidum sp. nov., a novel member of the family Clostridiaceae isolated from anoxic soil under the treatment of reductive soil disinfestation.</title>
        <authorList>
            <person name="Ueki A."/>
            <person name="Tonouchi A."/>
            <person name="Honma S."/>
            <person name="Kaku N."/>
            <person name="Ueki K."/>
        </authorList>
    </citation>
    <scope>NUCLEOTIDE SEQUENCE</scope>
    <source>
        <strain evidence="1">TW13</strain>
    </source>
</reference>
<protein>
    <submittedName>
        <fullName evidence="1">Uncharacterized protein</fullName>
    </submittedName>
</protein>
<name>A0ACB5RBP6_9CLOT</name>
<dbReference type="Proteomes" id="UP001058074">
    <property type="component" value="Unassembled WGS sequence"/>
</dbReference>
<evidence type="ECO:0000313" key="2">
    <source>
        <dbReference type="Proteomes" id="UP001058074"/>
    </source>
</evidence>
<keyword evidence="2" id="KW-1185">Reference proteome</keyword>
<evidence type="ECO:0000313" key="1">
    <source>
        <dbReference type="EMBL" id="GKX66660.1"/>
    </source>
</evidence>
<gene>
    <name evidence="1" type="ORF">rsdtw13_19180</name>
</gene>